<accession>A0A919S3A0</accession>
<evidence type="ECO:0000256" key="1">
    <source>
        <dbReference type="SAM" id="MobiDB-lite"/>
    </source>
</evidence>
<evidence type="ECO:0000313" key="2">
    <source>
        <dbReference type="EMBL" id="GIM63983.1"/>
    </source>
</evidence>
<gene>
    <name evidence="2" type="ORF">Aau02nite_07600</name>
</gene>
<dbReference type="EMBL" id="BOQL01000006">
    <property type="protein sequence ID" value="GIM63983.1"/>
    <property type="molecule type" value="Genomic_DNA"/>
</dbReference>
<sequence length="171" mass="17732">MPLTCSFDTGATTTAVTVEGAPDTGSVRALRAGLTARIARRPAPLLMSLSAQAVSEPRLFPLIAELSGRSGTAPVPIVAQSEGIDARPAQVPLSRALRAARAVLLDGSSPRRTHEEQLPPVAGAARRGRDAATDACCLPPGQDTITWAALAGGPPGRPPSRRPQQAIHQDR</sequence>
<keyword evidence="3" id="KW-1185">Reference proteome</keyword>
<feature type="region of interest" description="Disordered" evidence="1">
    <location>
        <begin position="107"/>
        <end position="171"/>
    </location>
</feature>
<organism evidence="2 3">
    <name type="scientific">Actinoplanes auranticolor</name>
    <dbReference type="NCBI Taxonomy" id="47988"/>
    <lineage>
        <taxon>Bacteria</taxon>
        <taxon>Bacillati</taxon>
        <taxon>Actinomycetota</taxon>
        <taxon>Actinomycetes</taxon>
        <taxon>Micromonosporales</taxon>
        <taxon>Micromonosporaceae</taxon>
        <taxon>Actinoplanes</taxon>
    </lineage>
</organism>
<evidence type="ECO:0000313" key="3">
    <source>
        <dbReference type="Proteomes" id="UP000681340"/>
    </source>
</evidence>
<reference evidence="2" key="1">
    <citation type="submission" date="2021-03" db="EMBL/GenBank/DDBJ databases">
        <title>Whole genome shotgun sequence of Actinoplanes auranticolor NBRC 12245.</title>
        <authorList>
            <person name="Komaki H."/>
            <person name="Tamura T."/>
        </authorList>
    </citation>
    <scope>NUCLEOTIDE SEQUENCE</scope>
    <source>
        <strain evidence="2">NBRC 12245</strain>
    </source>
</reference>
<dbReference type="AlphaFoldDB" id="A0A919S3A0"/>
<comment type="caution">
    <text evidence="2">The sequence shown here is derived from an EMBL/GenBank/DDBJ whole genome shotgun (WGS) entry which is preliminary data.</text>
</comment>
<dbReference type="RefSeq" id="WP_212986889.1">
    <property type="nucleotide sequence ID" value="NZ_BAABEA010000051.1"/>
</dbReference>
<proteinExistence type="predicted"/>
<dbReference type="Proteomes" id="UP000681340">
    <property type="component" value="Unassembled WGS sequence"/>
</dbReference>
<protein>
    <submittedName>
        <fullName evidence="2">Uncharacterized protein</fullName>
    </submittedName>
</protein>
<name>A0A919S3A0_9ACTN</name>